<keyword evidence="2" id="KW-1185">Reference proteome</keyword>
<dbReference type="EMBL" id="JACIDW010000008">
    <property type="protein sequence ID" value="MBB3965119.1"/>
    <property type="molecule type" value="Genomic_DNA"/>
</dbReference>
<dbReference type="Pfam" id="PF12686">
    <property type="entry name" value="DUF3800"/>
    <property type="match status" value="1"/>
</dbReference>
<gene>
    <name evidence="1" type="ORF">GGQ67_002787</name>
</gene>
<dbReference type="InterPro" id="IPR024524">
    <property type="entry name" value="DUF3800"/>
</dbReference>
<proteinExistence type="predicted"/>
<organism evidence="1 2">
    <name type="scientific">Rhizobium metallidurans</name>
    <dbReference type="NCBI Taxonomy" id="1265931"/>
    <lineage>
        <taxon>Bacteria</taxon>
        <taxon>Pseudomonadati</taxon>
        <taxon>Pseudomonadota</taxon>
        <taxon>Alphaproteobacteria</taxon>
        <taxon>Hyphomicrobiales</taxon>
        <taxon>Rhizobiaceae</taxon>
        <taxon>Rhizobium/Agrobacterium group</taxon>
        <taxon>Rhizobium</taxon>
    </lineage>
</organism>
<evidence type="ECO:0000313" key="2">
    <source>
        <dbReference type="Proteomes" id="UP000582090"/>
    </source>
</evidence>
<evidence type="ECO:0000313" key="1">
    <source>
        <dbReference type="EMBL" id="MBB3965119.1"/>
    </source>
</evidence>
<protein>
    <recommendedName>
        <fullName evidence="3">DUF3800 domain-containing protein</fullName>
    </recommendedName>
</protein>
<comment type="caution">
    <text evidence="1">The sequence shown here is derived from an EMBL/GenBank/DDBJ whole genome shotgun (WGS) entry which is preliminary data.</text>
</comment>
<dbReference type="AlphaFoldDB" id="A0A7W6CVC4"/>
<accession>A0A7W6CVC4</accession>
<name>A0A7W6CVC4_9HYPH</name>
<dbReference type="RefSeq" id="WP_183900711.1">
    <property type="nucleotide sequence ID" value="NZ_JACIDW010000008.1"/>
</dbReference>
<sequence length="277" mass="32141">MNESKRLPLYNLYLDDSGTRHPDRRFVTSPKGDWFALGGILIKEEAESEARKLHADFCGRWNIDYPLHSVKIRHKSEEFAWLKTISKSDADAFYQDLQSLIVSVPVLGHACVIDRPGYHGRYFEMYGRRRWHLCKTAFSIVCERVAKLAVRDNRRVRVFVEETDRDADKRISAYFKELRAEGLPFGKDTSSKYGPLDALDLRHRLLDQAFKRKSSPMMQLADLYLYPMCRGRYDAGYGPTLVLRDHAKLVDCTIEQGEIEYLGIKYSCFDEQNKKGP</sequence>
<dbReference type="Proteomes" id="UP000582090">
    <property type="component" value="Unassembled WGS sequence"/>
</dbReference>
<evidence type="ECO:0008006" key="3">
    <source>
        <dbReference type="Google" id="ProtNLM"/>
    </source>
</evidence>
<reference evidence="1 2" key="1">
    <citation type="submission" date="2020-08" db="EMBL/GenBank/DDBJ databases">
        <title>Genomic Encyclopedia of Type Strains, Phase IV (KMG-IV): sequencing the most valuable type-strain genomes for metagenomic binning, comparative biology and taxonomic classification.</title>
        <authorList>
            <person name="Goeker M."/>
        </authorList>
    </citation>
    <scope>NUCLEOTIDE SEQUENCE [LARGE SCALE GENOMIC DNA]</scope>
    <source>
        <strain evidence="1 2">DSM 26575</strain>
    </source>
</reference>